<evidence type="ECO:0000313" key="2">
    <source>
        <dbReference type="EMBL" id="SIM58712.1"/>
    </source>
</evidence>
<dbReference type="EMBL" id="LT671858">
    <property type="protein sequence ID" value="SIM58712.1"/>
    <property type="molecule type" value="Genomic_DNA"/>
</dbReference>
<organism evidence="2 3">
    <name type="scientific">Cuniculiplasma divulgatum</name>
    <dbReference type="NCBI Taxonomy" id="1673428"/>
    <lineage>
        <taxon>Archaea</taxon>
        <taxon>Methanobacteriati</taxon>
        <taxon>Thermoplasmatota</taxon>
        <taxon>Thermoplasmata</taxon>
        <taxon>Thermoplasmatales</taxon>
        <taxon>Cuniculiplasmataceae</taxon>
        <taxon>Cuniculiplasma</taxon>
    </lineage>
</organism>
<evidence type="ECO:0000313" key="3">
    <source>
        <dbReference type="Proteomes" id="UP000195607"/>
    </source>
</evidence>
<dbReference type="AlphaFoldDB" id="A0A1N5UD99"/>
<proteinExistence type="predicted"/>
<feature type="compositionally biased region" description="Acidic residues" evidence="1">
    <location>
        <begin position="502"/>
        <end position="511"/>
    </location>
</feature>
<name>A0A1N5UD99_9ARCH</name>
<accession>A0A1N5UD99</accession>
<reference evidence="2 3" key="1">
    <citation type="submission" date="2016-04" db="EMBL/GenBank/DDBJ databases">
        <authorList>
            <person name="Evans L.H."/>
            <person name="Alamgir A."/>
            <person name="Owens N."/>
            <person name="Weber N.D."/>
            <person name="Virtaneva K."/>
            <person name="Barbian K."/>
            <person name="Babar A."/>
            <person name="Rosenke K."/>
        </authorList>
    </citation>
    <scope>NUCLEOTIDE SEQUENCE [LARGE SCALE GENOMIC DNA]</scope>
    <source>
        <strain evidence="3">S5(T) (JCM 30642 \VKM B-2941)</strain>
    </source>
</reference>
<protein>
    <submittedName>
        <fullName evidence="2">DNA replicase/transposase subunit B</fullName>
    </submittedName>
</protein>
<dbReference type="Proteomes" id="UP000195607">
    <property type="component" value="Chromosome I"/>
</dbReference>
<feature type="region of interest" description="Disordered" evidence="1">
    <location>
        <begin position="499"/>
        <end position="583"/>
    </location>
</feature>
<gene>
    <name evidence="2" type="ORF">CSP5_0910</name>
</gene>
<sequence length="670" mass="75835">MANDRTKKDGKDLRDAVKNDQDNKEKQKLYKTRFSHGGWHYCEFTDEKGSLLFLKYKNGQTEVVPEVKIPDPDSENSEITILPAPQIAQTKRDRILKEDRFESVKFPPAPVEYESEYALYCEIKAFIHTFMELKPEDEIILSLYVMKAAIFDALKDTSFPFIHILAPYGKGKSRLLTTTCEITPFGFYSIDIKSAALKRISDLYGAPLFVDEKGQMDNDLAAILNGKYNANALVLNANNEIQQGFSAIIGYRIFGPLVLAGRTPFRDDAIESKSFQINMDFELAREDVPRKIKGKTLDQFTGDARRIRGMLLNFKVKWHDKINEIKGSNFLKLYESHTEPRLFEVISFFEDLLEIIPELKSEIGDVLKSQILRNAQVAAETPNGIIANEVLTLMDSPEATAQYSIGGRSYTGIYLSAIYDEIGRDYAKQAGKILSALGLKTDRPRITRTRKGNDGNDQDYTKRYTVVKIPDEKKISELRSRYDTEFVLAKLSSIEQAQQSILDDEDDEDDEKGSPHTQSNSKNDIKANKSKPQQSKKENDQLPPFQNDSPLRPLSPDLQGDPLKPDVQNENSNNDERNLNQEPLHGLPLTKEQGEESVNLLLEHGVHLNASDTGVSIYGDKFNIAIPRAYYRQNSETVDRLMKDLGFTRGNKGSEANVFFSRPLKGGDQQ</sequence>
<dbReference type="GeneID" id="41588182"/>
<feature type="region of interest" description="Disordered" evidence="1">
    <location>
        <begin position="1"/>
        <end position="25"/>
    </location>
</feature>
<dbReference type="RefSeq" id="WP_148689713.1">
    <property type="nucleotide sequence ID" value="NZ_LT671858.1"/>
</dbReference>
<evidence type="ECO:0000256" key="1">
    <source>
        <dbReference type="SAM" id="MobiDB-lite"/>
    </source>
</evidence>